<feature type="transmembrane region" description="Helical" evidence="1">
    <location>
        <begin position="266"/>
        <end position="285"/>
    </location>
</feature>
<feature type="transmembrane region" description="Helical" evidence="1">
    <location>
        <begin position="352"/>
        <end position="370"/>
    </location>
</feature>
<feature type="transmembrane region" description="Helical" evidence="1">
    <location>
        <begin position="230"/>
        <end position="254"/>
    </location>
</feature>
<dbReference type="AlphaFoldDB" id="A0AAQ3LGZ8"/>
<keyword evidence="1" id="KW-0472">Membrane</keyword>
<keyword evidence="3" id="KW-1185">Reference proteome</keyword>
<dbReference type="EMBL" id="CP136920">
    <property type="protein sequence ID" value="WOO43648.1"/>
    <property type="molecule type" value="Genomic_DNA"/>
</dbReference>
<sequence>MSADAITASASTASASGSKKSLAGVFLIIGIIGLVIGLVALVIGINTHNSRLGLSWLIGFTFWFAVLTGMLFLTQLSYLFNAGWSVIIRRQMENSLAAFKWLWVMLIPVVILPIVMGDPGLVWKWMNPDAPVPGIHETTVGNDVLYLHKAGYLNVPFMIGRLVVYALVMCGLAALLRKNSFQNDLTADPKYWKNCRKISAAGIFLTSFCATFAAFDLYMSLSYHWFSTMYGVWFFALSMRLGIAATAVLCFYLASKGRLKGIYKQSHAYFLGCLALAFTVFWAYISFSQYFLIYNANIPEETFWYNMREMNIDGSKNSWWWVSMALIFGYFLFPFIRLLWHGTKIKPKSFRFISLWIMAFGLLDMWFNIIPIQKPADNILGFKTYPFLSSALLVDIAMVIGVGGICIWAMLRSAAKHEAIPIHDPRILESIHAAE</sequence>
<protein>
    <recommendedName>
        <fullName evidence="4">Quinol:cytochrome C oxidoreductase</fullName>
    </recommendedName>
</protein>
<evidence type="ECO:0000313" key="3">
    <source>
        <dbReference type="Proteomes" id="UP001304300"/>
    </source>
</evidence>
<evidence type="ECO:0008006" key="4">
    <source>
        <dbReference type="Google" id="ProtNLM"/>
    </source>
</evidence>
<dbReference type="Proteomes" id="UP001304300">
    <property type="component" value="Chromosome"/>
</dbReference>
<feature type="transmembrane region" description="Helical" evidence="1">
    <location>
        <begin position="57"/>
        <end position="80"/>
    </location>
</feature>
<organism evidence="2 3">
    <name type="scientific">Rubellicoccus peritrichatus</name>
    <dbReference type="NCBI Taxonomy" id="3080537"/>
    <lineage>
        <taxon>Bacteria</taxon>
        <taxon>Pseudomonadati</taxon>
        <taxon>Verrucomicrobiota</taxon>
        <taxon>Opitutia</taxon>
        <taxon>Puniceicoccales</taxon>
        <taxon>Cerasicoccaceae</taxon>
        <taxon>Rubellicoccus</taxon>
    </lineage>
</organism>
<accession>A0AAQ3LGZ8</accession>
<feature type="transmembrane region" description="Helical" evidence="1">
    <location>
        <begin position="198"/>
        <end position="218"/>
    </location>
</feature>
<dbReference type="PANTHER" id="PTHR43044">
    <property type="match status" value="1"/>
</dbReference>
<dbReference type="PANTHER" id="PTHR43044:SF1">
    <property type="entry name" value="QUINOL:CYTOCHROME C OXIDOREDUCTASE QUINONE-BINDING SUBUNIT 2"/>
    <property type="match status" value="1"/>
</dbReference>
<dbReference type="RefSeq" id="WP_317836227.1">
    <property type="nucleotide sequence ID" value="NZ_CP136920.1"/>
</dbReference>
<dbReference type="KEGG" id="puo:RZN69_11160"/>
<keyword evidence="1" id="KW-1133">Transmembrane helix</keyword>
<evidence type="ECO:0000313" key="2">
    <source>
        <dbReference type="EMBL" id="WOO43648.1"/>
    </source>
</evidence>
<feature type="transmembrane region" description="Helical" evidence="1">
    <location>
        <begin position="390"/>
        <end position="411"/>
    </location>
</feature>
<name>A0AAQ3LGZ8_9BACT</name>
<feature type="transmembrane region" description="Helical" evidence="1">
    <location>
        <begin position="155"/>
        <end position="177"/>
    </location>
</feature>
<reference evidence="2 3" key="1">
    <citation type="submission" date="2023-10" db="EMBL/GenBank/DDBJ databases">
        <title>Rubellicoccus peritrichatus gen. nov., sp. nov., isolated from an algae of coral reef tank.</title>
        <authorList>
            <person name="Luo J."/>
        </authorList>
    </citation>
    <scope>NUCLEOTIDE SEQUENCE [LARGE SCALE GENOMIC DNA]</scope>
    <source>
        <strain evidence="2 3">CR14</strain>
    </source>
</reference>
<gene>
    <name evidence="2" type="ORF">RZN69_11160</name>
</gene>
<keyword evidence="1" id="KW-0812">Transmembrane</keyword>
<feature type="transmembrane region" description="Helical" evidence="1">
    <location>
        <begin position="101"/>
        <end position="123"/>
    </location>
</feature>
<feature type="transmembrane region" description="Helical" evidence="1">
    <location>
        <begin position="319"/>
        <end position="340"/>
    </location>
</feature>
<proteinExistence type="predicted"/>
<feature type="transmembrane region" description="Helical" evidence="1">
    <location>
        <begin position="21"/>
        <end position="45"/>
    </location>
</feature>
<evidence type="ECO:0000256" key="1">
    <source>
        <dbReference type="SAM" id="Phobius"/>
    </source>
</evidence>